<evidence type="ECO:0000256" key="2">
    <source>
        <dbReference type="ARBA" id="ARBA00022448"/>
    </source>
</evidence>
<comment type="similarity">
    <text evidence="1">Belongs to the bacterial solute-binding protein 5 family.</text>
</comment>
<evidence type="ECO:0000256" key="1">
    <source>
        <dbReference type="ARBA" id="ARBA00005695"/>
    </source>
</evidence>
<evidence type="ECO:0000259" key="4">
    <source>
        <dbReference type="Pfam" id="PF00496"/>
    </source>
</evidence>
<dbReference type="EMBL" id="JBHTAS010000001">
    <property type="protein sequence ID" value="MFC7138647.1"/>
    <property type="molecule type" value="Genomic_DNA"/>
</dbReference>
<dbReference type="Gene3D" id="3.40.190.10">
    <property type="entry name" value="Periplasmic binding protein-like II"/>
    <property type="match status" value="1"/>
</dbReference>
<reference evidence="5 6" key="1">
    <citation type="journal article" date="2019" name="Int. J. Syst. Evol. Microbiol.">
        <title>The Global Catalogue of Microorganisms (GCM) 10K type strain sequencing project: providing services to taxonomists for standard genome sequencing and annotation.</title>
        <authorList>
            <consortium name="The Broad Institute Genomics Platform"/>
            <consortium name="The Broad Institute Genome Sequencing Center for Infectious Disease"/>
            <person name="Wu L."/>
            <person name="Ma J."/>
        </authorList>
    </citation>
    <scope>NUCLEOTIDE SEQUENCE [LARGE SCALE GENOMIC DNA]</scope>
    <source>
        <strain evidence="5 6">XZYJT29</strain>
    </source>
</reference>
<dbReference type="Pfam" id="PF00496">
    <property type="entry name" value="SBP_bac_5"/>
    <property type="match status" value="1"/>
</dbReference>
<feature type="domain" description="Solute-binding protein family 5" evidence="4">
    <location>
        <begin position="258"/>
        <end position="586"/>
    </location>
</feature>
<evidence type="ECO:0000256" key="3">
    <source>
        <dbReference type="ARBA" id="ARBA00022729"/>
    </source>
</evidence>
<dbReference type="Proteomes" id="UP001596432">
    <property type="component" value="Unassembled WGS sequence"/>
</dbReference>
<evidence type="ECO:0000313" key="5">
    <source>
        <dbReference type="EMBL" id="MFC7138647.1"/>
    </source>
</evidence>
<dbReference type="InterPro" id="IPR000914">
    <property type="entry name" value="SBP_5_dom"/>
</dbReference>
<dbReference type="AlphaFoldDB" id="A0ABD5XZM3"/>
<dbReference type="GeneID" id="78818888"/>
<dbReference type="PANTHER" id="PTHR30290:SF9">
    <property type="entry name" value="OLIGOPEPTIDE-BINDING PROTEIN APPA"/>
    <property type="match status" value="1"/>
</dbReference>
<proteinExistence type="inferred from homology"/>
<comment type="caution">
    <text evidence="5">The sequence shown here is derived from an EMBL/GenBank/DDBJ whole genome shotgun (WGS) entry which is preliminary data.</text>
</comment>
<organism evidence="5 6">
    <name type="scientific">Halosimplex aquaticum</name>
    <dbReference type="NCBI Taxonomy" id="3026162"/>
    <lineage>
        <taxon>Archaea</taxon>
        <taxon>Methanobacteriati</taxon>
        <taxon>Methanobacteriota</taxon>
        <taxon>Stenosarchaea group</taxon>
        <taxon>Halobacteria</taxon>
        <taxon>Halobacteriales</taxon>
        <taxon>Haloarculaceae</taxon>
        <taxon>Halosimplex</taxon>
    </lineage>
</organism>
<accession>A0ABD5XZM3</accession>
<dbReference type="RefSeq" id="WP_274324263.1">
    <property type="nucleotide sequence ID" value="NZ_CP118158.1"/>
</dbReference>
<dbReference type="PANTHER" id="PTHR30290">
    <property type="entry name" value="PERIPLASMIC BINDING COMPONENT OF ABC TRANSPORTER"/>
    <property type="match status" value="1"/>
</dbReference>
<keyword evidence="3" id="KW-0732">Signal</keyword>
<gene>
    <name evidence="5" type="ORF">ACFQMA_02205</name>
</gene>
<dbReference type="Gene3D" id="3.10.105.10">
    <property type="entry name" value="Dipeptide-binding Protein, Domain 3"/>
    <property type="match status" value="2"/>
</dbReference>
<dbReference type="CDD" id="cd00995">
    <property type="entry name" value="PBP2_NikA_DppA_OppA_like"/>
    <property type="match status" value="1"/>
</dbReference>
<name>A0ABD5XZM3_9EURY</name>
<sequence>MTGGGEASQAIDRRSVLATAAATVAGASGCVKRTRNVMARDPASQVSLRILTMPVDANPYPSRIARELASNLRACGVDASVEPMGPEALYRRVLLDHDFDLYVGQFPRTDWRDPDQLYALCHSVYGGEPGWQNPFGYTNLGLDDRLVAQRTTSGTDRRRAVADVQTHLAENQPFTTLAVPDALGTLRTDRFRRWRGSPIDPLVLLGLEPAGSVTTLSLATTDGRITGNRNPIAAEFRARGTFVDLLYDPLARRVDGVLRPWLASEWELDGDGGRPVAEVTLREDLSWHDGESLTAEDVAFTYEFLADTSLGTAESPIPASRYRGRTSLVDDVTAVDDRTARIRFTDASTVVARRAFTVPLLPEHVWSDRTETAKVAGVEANRTMTEALAWNNPRPVGSGPFAFERAVPSESLRLSRFADHFLRDEPSDLPDRLAGGPAYEELRLTAVGSDDSAVEMVASGDADATVAPLGAAVVPRIGRESALDLVSAPSRAFYHVGYNTRTTPLSNVRFRRVVARLLDRSALVESVFDGYARPAASPLAGTGWYDPEEIPDDAGPGDSFVGTGGELDVEASKAAFVEAGYRYDEGRLLIE</sequence>
<dbReference type="SUPFAM" id="SSF53850">
    <property type="entry name" value="Periplasmic binding protein-like II"/>
    <property type="match status" value="2"/>
</dbReference>
<dbReference type="InterPro" id="IPR039424">
    <property type="entry name" value="SBP_5"/>
</dbReference>
<evidence type="ECO:0000313" key="6">
    <source>
        <dbReference type="Proteomes" id="UP001596432"/>
    </source>
</evidence>
<keyword evidence="6" id="KW-1185">Reference proteome</keyword>
<keyword evidence="2" id="KW-0813">Transport</keyword>
<protein>
    <submittedName>
        <fullName evidence="5">ABC transporter substrate-binding protein</fullName>
    </submittedName>
</protein>